<gene>
    <name evidence="1" type="ORF">JGUZn3_20670</name>
</gene>
<organism evidence="1 2">
    <name type="scientific">Entomobacter blattae</name>
    <dbReference type="NCBI Taxonomy" id="2762277"/>
    <lineage>
        <taxon>Bacteria</taxon>
        <taxon>Pseudomonadati</taxon>
        <taxon>Pseudomonadota</taxon>
        <taxon>Alphaproteobacteria</taxon>
        <taxon>Acetobacterales</taxon>
        <taxon>Acetobacteraceae</taxon>
        <taxon>Entomobacter</taxon>
    </lineage>
</organism>
<reference evidence="1 2" key="1">
    <citation type="submission" date="2020-08" db="EMBL/GenBank/DDBJ databases">
        <title>Complete genome sequence of Entomobacter blattae G55GP.</title>
        <authorList>
            <person name="Poehlein A."/>
            <person name="Guzman J."/>
            <person name="Daniel R."/>
            <person name="Vilcinskas A."/>
        </authorList>
    </citation>
    <scope>NUCLEOTIDE SEQUENCE [LARGE SCALE GENOMIC DNA]</scope>
    <source>
        <strain evidence="1 2">G55GP</strain>
    </source>
</reference>
<evidence type="ECO:0000313" key="2">
    <source>
        <dbReference type="Proteomes" id="UP000516349"/>
    </source>
</evidence>
<dbReference type="KEGG" id="ebla:JGUZn3_20670"/>
<evidence type="ECO:0000313" key="1">
    <source>
        <dbReference type="EMBL" id="QNT79272.1"/>
    </source>
</evidence>
<dbReference type="RefSeq" id="WP_203413451.1">
    <property type="nucleotide sequence ID" value="NZ_CP060244.1"/>
</dbReference>
<proteinExistence type="predicted"/>
<protein>
    <submittedName>
        <fullName evidence="1">Uncharacterized protein</fullName>
    </submittedName>
</protein>
<dbReference type="EMBL" id="CP060244">
    <property type="protein sequence ID" value="QNT79272.1"/>
    <property type="molecule type" value="Genomic_DNA"/>
</dbReference>
<dbReference type="Proteomes" id="UP000516349">
    <property type="component" value="Chromosome"/>
</dbReference>
<name>A0A7H1NU12_9PROT</name>
<dbReference type="AlphaFoldDB" id="A0A7H1NU12"/>
<sequence>MISKSAMKRWNEDLNNHLGLYVKAHLNVYAPRPEKPDQEEKPSWYKYPVDRLEEAKNNLNNHIKHLTYWLEEGESDE</sequence>
<accession>A0A7H1NU12</accession>
<keyword evidence="2" id="KW-1185">Reference proteome</keyword>